<evidence type="ECO:0000313" key="8">
    <source>
        <dbReference type="EMBL" id="TWU23525.1"/>
    </source>
</evidence>
<dbReference type="PANTHER" id="PTHR43289:SF6">
    <property type="entry name" value="SERINE_THREONINE-PROTEIN KINASE NEKL-3"/>
    <property type="match status" value="1"/>
</dbReference>
<keyword evidence="6" id="KW-0472">Membrane</keyword>
<evidence type="ECO:0000259" key="7">
    <source>
        <dbReference type="PROSITE" id="PS50011"/>
    </source>
</evidence>
<keyword evidence="9" id="KW-1185">Reference proteome</keyword>
<gene>
    <name evidence="8" type="primary">pknB_12</name>
    <name evidence="8" type="ORF">Pla144_37000</name>
</gene>
<keyword evidence="6" id="KW-0812">Transmembrane</keyword>
<feature type="transmembrane region" description="Helical" evidence="6">
    <location>
        <begin position="347"/>
        <end position="366"/>
    </location>
</feature>
<evidence type="ECO:0000256" key="3">
    <source>
        <dbReference type="ARBA" id="ARBA00022777"/>
    </source>
</evidence>
<dbReference type="EC" id="2.7.11.1" evidence="8"/>
<dbReference type="PANTHER" id="PTHR43289">
    <property type="entry name" value="MITOGEN-ACTIVATED PROTEIN KINASE KINASE KINASE 20-RELATED"/>
    <property type="match status" value="1"/>
</dbReference>
<dbReference type="PROSITE" id="PS50011">
    <property type="entry name" value="PROTEIN_KINASE_DOM"/>
    <property type="match status" value="1"/>
</dbReference>
<dbReference type="InterPro" id="IPR011009">
    <property type="entry name" value="Kinase-like_dom_sf"/>
</dbReference>
<dbReference type="Gene3D" id="3.30.200.20">
    <property type="entry name" value="Phosphorylase Kinase, domain 1"/>
    <property type="match status" value="1"/>
</dbReference>
<dbReference type="Gene3D" id="1.10.510.10">
    <property type="entry name" value="Transferase(Phosphotransferase) domain 1"/>
    <property type="match status" value="1"/>
</dbReference>
<reference evidence="8 9" key="1">
    <citation type="submission" date="2019-02" db="EMBL/GenBank/DDBJ databases">
        <title>Deep-cultivation of Planctomycetes and their phenomic and genomic characterization uncovers novel biology.</title>
        <authorList>
            <person name="Wiegand S."/>
            <person name="Jogler M."/>
            <person name="Boedeker C."/>
            <person name="Pinto D."/>
            <person name="Vollmers J."/>
            <person name="Rivas-Marin E."/>
            <person name="Kohn T."/>
            <person name="Peeters S.H."/>
            <person name="Heuer A."/>
            <person name="Rast P."/>
            <person name="Oberbeckmann S."/>
            <person name="Bunk B."/>
            <person name="Jeske O."/>
            <person name="Meyerdierks A."/>
            <person name="Storesund J.E."/>
            <person name="Kallscheuer N."/>
            <person name="Luecker S."/>
            <person name="Lage O.M."/>
            <person name="Pohl T."/>
            <person name="Merkel B.J."/>
            <person name="Hornburger P."/>
            <person name="Mueller R.-W."/>
            <person name="Bruemmer F."/>
            <person name="Labrenz M."/>
            <person name="Spormann A.M."/>
            <person name="Op Den Camp H."/>
            <person name="Overmann J."/>
            <person name="Amann R."/>
            <person name="Jetten M.S.M."/>
            <person name="Mascher T."/>
            <person name="Medema M.H."/>
            <person name="Devos D.P."/>
            <person name="Kaster A.-K."/>
            <person name="Ovreas L."/>
            <person name="Rohde M."/>
            <person name="Galperin M.Y."/>
            <person name="Jogler C."/>
        </authorList>
    </citation>
    <scope>NUCLEOTIDE SEQUENCE [LARGE SCALE GENOMIC DNA]</scope>
    <source>
        <strain evidence="8 9">Pla144</strain>
    </source>
</reference>
<dbReference type="InterPro" id="IPR017441">
    <property type="entry name" value="Protein_kinase_ATP_BS"/>
</dbReference>
<evidence type="ECO:0000256" key="4">
    <source>
        <dbReference type="ARBA" id="ARBA00022840"/>
    </source>
</evidence>
<evidence type="ECO:0000256" key="1">
    <source>
        <dbReference type="ARBA" id="ARBA00022679"/>
    </source>
</evidence>
<dbReference type="PROSITE" id="PS00107">
    <property type="entry name" value="PROTEIN_KINASE_ATP"/>
    <property type="match status" value="1"/>
</dbReference>
<feature type="transmembrane region" description="Helical" evidence="6">
    <location>
        <begin position="412"/>
        <end position="432"/>
    </location>
</feature>
<dbReference type="InterPro" id="IPR008271">
    <property type="entry name" value="Ser/Thr_kinase_AS"/>
</dbReference>
<dbReference type="AlphaFoldDB" id="A0A5C6CHM2"/>
<feature type="binding site" evidence="5">
    <location>
        <position position="101"/>
    </location>
    <ligand>
        <name>ATP</name>
        <dbReference type="ChEBI" id="CHEBI:30616"/>
    </ligand>
</feature>
<dbReference type="PROSITE" id="PS00108">
    <property type="entry name" value="PROTEIN_KINASE_ST"/>
    <property type="match status" value="1"/>
</dbReference>
<dbReference type="SUPFAM" id="SSF56112">
    <property type="entry name" value="Protein kinase-like (PK-like)"/>
    <property type="match status" value="1"/>
</dbReference>
<evidence type="ECO:0000313" key="9">
    <source>
        <dbReference type="Proteomes" id="UP000318437"/>
    </source>
</evidence>
<name>A0A5C6CHM2_9BACT</name>
<dbReference type="CDD" id="cd14014">
    <property type="entry name" value="STKc_PknB_like"/>
    <property type="match status" value="1"/>
</dbReference>
<dbReference type="GO" id="GO:0005524">
    <property type="term" value="F:ATP binding"/>
    <property type="evidence" value="ECO:0007669"/>
    <property type="project" value="UniProtKB-UniRule"/>
</dbReference>
<dbReference type="SMART" id="SM00220">
    <property type="entry name" value="S_TKc"/>
    <property type="match status" value="1"/>
</dbReference>
<protein>
    <submittedName>
        <fullName evidence="8">Serine/threonine-protein kinase PknB</fullName>
        <ecNumber evidence="8">2.7.11.1</ecNumber>
    </submittedName>
</protein>
<accession>A0A5C6CHM2</accession>
<evidence type="ECO:0000256" key="6">
    <source>
        <dbReference type="SAM" id="Phobius"/>
    </source>
</evidence>
<keyword evidence="1 8" id="KW-0808">Transferase</keyword>
<comment type="caution">
    <text evidence="8">The sequence shown here is derived from an EMBL/GenBank/DDBJ whole genome shotgun (WGS) entry which is preliminary data.</text>
</comment>
<dbReference type="OrthoDB" id="6111975at2"/>
<dbReference type="GO" id="GO:0004674">
    <property type="term" value="F:protein serine/threonine kinase activity"/>
    <property type="evidence" value="ECO:0007669"/>
    <property type="project" value="UniProtKB-EC"/>
</dbReference>
<evidence type="ECO:0000256" key="5">
    <source>
        <dbReference type="PROSITE-ProRule" id="PRU10141"/>
    </source>
</evidence>
<dbReference type="EMBL" id="SJPS01000006">
    <property type="protein sequence ID" value="TWU23525.1"/>
    <property type="molecule type" value="Genomic_DNA"/>
</dbReference>
<keyword evidence="4 5" id="KW-0067">ATP-binding</keyword>
<dbReference type="Pfam" id="PF00069">
    <property type="entry name" value="Pkinase"/>
    <property type="match status" value="1"/>
</dbReference>
<proteinExistence type="predicted"/>
<feature type="domain" description="Protein kinase" evidence="7">
    <location>
        <begin position="72"/>
        <end position="342"/>
    </location>
</feature>
<keyword evidence="3 8" id="KW-0418">Kinase</keyword>
<sequence>MSNSPVCPRCGKHVPSLSPGGLCPSCLMAAGLVGSEGGQQRTETYSPAGDGTSAKGFVPPEPSQLNEHFPQLEILELLGRGGMGAVYKARQPGLDRIVAVKILSPEFGADPAFAERFAREARAMARLSHPNIVAIHDFGVTNDLFYLIMEYVEGANLRQTIQTGELQPDEALAIVPQVCDALQYAHGLGVVHRDIKPENILLDKNGNVKIADFGLSKLLSDEQPETRLTGTHQVMGTVNYMAPEQIKGTHAVDHRADIYSLGVVFYEMLTGEVPMGRFEPPSRRVQIDVRLDEVVLRSLEREPDKRYQHASDVKTDLRGIASSSAIARESVAVEQGLEQSWLTWKSFASYFFAGVFLLLAIMKVTLQREISWTNVVGLTTCAGILSLLTCLWESWPYVPQLPWYKRRNWLPVLTPFLMLFFVGVFLTTRLWLPGTESLTLPPQKPMG</sequence>
<keyword evidence="6" id="KW-1133">Transmembrane helix</keyword>
<feature type="transmembrane region" description="Helical" evidence="6">
    <location>
        <begin position="372"/>
        <end position="392"/>
    </location>
</feature>
<keyword evidence="2 5" id="KW-0547">Nucleotide-binding</keyword>
<evidence type="ECO:0000256" key="2">
    <source>
        <dbReference type="ARBA" id="ARBA00022741"/>
    </source>
</evidence>
<dbReference type="Proteomes" id="UP000318437">
    <property type="component" value="Unassembled WGS sequence"/>
</dbReference>
<dbReference type="InterPro" id="IPR000719">
    <property type="entry name" value="Prot_kinase_dom"/>
</dbReference>
<organism evidence="8 9">
    <name type="scientific">Bythopirellula polymerisocia</name>
    <dbReference type="NCBI Taxonomy" id="2528003"/>
    <lineage>
        <taxon>Bacteria</taxon>
        <taxon>Pseudomonadati</taxon>
        <taxon>Planctomycetota</taxon>
        <taxon>Planctomycetia</taxon>
        <taxon>Pirellulales</taxon>
        <taxon>Lacipirellulaceae</taxon>
        <taxon>Bythopirellula</taxon>
    </lineage>
</organism>